<feature type="compositionally biased region" description="Basic and acidic residues" evidence="3">
    <location>
        <begin position="203"/>
        <end position="246"/>
    </location>
</feature>
<sequence length="593" mass="67239">MVWTIDIERIAGILHGSATIQPGLNAVQAANWQGKSSFVEAVKTALGTSTELTEGADSGHVDLQTPAGDTTVRLVRNGSTVSREGTPYLDDEYDVIRAELFACLDEHNEIRRAVRRGDNLEEVLLEPLDFQNIDEQIAELKRECERVESELSQATEASKRLPSVQEKVTRLNREIEELREQREAIEPGEEGEDSTQQQLNQARSDKRQAETRVDQLEQSIERTRNRLSEHRTELDELDVPDHENVDEQLERVRAELDDVKRDAEILQSLYSATEMVLDESRLDLITDVQRDIAGDTVTCWTCGNDTTREGIESQLDALGNQLTEHRAAAEQHRDRAEELEARREQQKQIQHREEELKADILELEEQLADRQQSLADTQERLDAASTRADELAETVDETMSERSDIESEIKYREAELDDATAELDELDARADKIDRLETELESMRTEIEDLRSRKDRVKREARTAFDQAIDDIVSRFETGFESARLTADFDIVVARDGREASLTALSEGELELIGFVAALAGWQAFDVGESVPLIVVDSVGGLDDENLHTLVEYLRDRTEYLVFTAYPEYTDFDGHRIDPTVWTVANEGTIKTN</sequence>
<keyword evidence="5" id="KW-1185">Reference proteome</keyword>
<dbReference type="PANTHER" id="PTHR32114">
    <property type="entry name" value="ABC TRANSPORTER ABCH.3"/>
    <property type="match status" value="1"/>
</dbReference>
<gene>
    <name evidence="4" type="ORF">SAMN05444271_11871</name>
</gene>
<evidence type="ECO:0000313" key="4">
    <source>
        <dbReference type="EMBL" id="SEJ06052.1"/>
    </source>
</evidence>
<evidence type="ECO:0000256" key="2">
    <source>
        <dbReference type="ARBA" id="ARBA00049666"/>
    </source>
</evidence>
<dbReference type="PANTHER" id="PTHR32114:SF2">
    <property type="entry name" value="ABC TRANSPORTER ABCH.3"/>
    <property type="match status" value="1"/>
</dbReference>
<keyword evidence="1" id="KW-0175">Coiled coil</keyword>
<organism evidence="4 5">
    <name type="scientific">Halohasta litchfieldiae</name>
    <dbReference type="NCBI Taxonomy" id="1073996"/>
    <lineage>
        <taxon>Archaea</taxon>
        <taxon>Methanobacteriati</taxon>
        <taxon>Methanobacteriota</taxon>
        <taxon>Stenosarchaea group</taxon>
        <taxon>Halobacteria</taxon>
        <taxon>Halobacteriales</taxon>
        <taxon>Haloferacaceae</taxon>
        <taxon>Halohasta</taxon>
    </lineage>
</organism>
<proteinExistence type="inferred from homology"/>
<accession>A0A2H4Q4S3</accession>
<dbReference type="EMBL" id="FNYR01000018">
    <property type="protein sequence ID" value="SEJ06052.1"/>
    <property type="molecule type" value="Genomic_DNA"/>
</dbReference>
<dbReference type="OrthoDB" id="241568at2157"/>
<dbReference type="Proteomes" id="UP000198888">
    <property type="component" value="Unassembled WGS sequence"/>
</dbReference>
<dbReference type="AlphaFoldDB" id="A0A1H6W0Q0"/>
<dbReference type="STRING" id="1073996.SAMN05444271_11871"/>
<dbReference type="KEGG" id="hae:halTADL_2637"/>
<evidence type="ECO:0000256" key="1">
    <source>
        <dbReference type="ARBA" id="ARBA00023054"/>
    </source>
</evidence>
<protein>
    <recommendedName>
        <fullName evidence="6">AAA domain-containing protein</fullName>
    </recommendedName>
</protein>
<dbReference type="SUPFAM" id="SSF52540">
    <property type="entry name" value="P-loop containing nucleoside triphosphate hydrolases"/>
    <property type="match status" value="1"/>
</dbReference>
<accession>A0A1H6W0Q0</accession>
<feature type="region of interest" description="Disordered" evidence="3">
    <location>
        <begin position="385"/>
        <end position="406"/>
    </location>
</feature>
<dbReference type="GeneID" id="35003407"/>
<dbReference type="Gene3D" id="3.40.50.300">
    <property type="entry name" value="P-loop containing nucleotide triphosphate hydrolases"/>
    <property type="match status" value="2"/>
</dbReference>
<dbReference type="RefSeq" id="WP_089673046.1">
    <property type="nucleotide sequence ID" value="NZ_CP024845.1"/>
</dbReference>
<dbReference type="NCBIfam" id="NF045487">
    <property type="entry name" value="ASRP"/>
    <property type="match status" value="1"/>
</dbReference>
<evidence type="ECO:0000256" key="3">
    <source>
        <dbReference type="SAM" id="MobiDB-lite"/>
    </source>
</evidence>
<feature type="region of interest" description="Disordered" evidence="3">
    <location>
        <begin position="325"/>
        <end position="351"/>
    </location>
</feature>
<reference evidence="4 5" key="1">
    <citation type="submission" date="2016-10" db="EMBL/GenBank/DDBJ databases">
        <authorList>
            <person name="de Groot N.N."/>
        </authorList>
    </citation>
    <scope>NUCLEOTIDE SEQUENCE [LARGE SCALE GENOMIC DNA]</scope>
    <source>
        <strain evidence="4 5">DSM 22187</strain>
    </source>
</reference>
<dbReference type="InterPro" id="IPR027417">
    <property type="entry name" value="P-loop_NTPase"/>
</dbReference>
<evidence type="ECO:0000313" key="5">
    <source>
        <dbReference type="Proteomes" id="UP000198888"/>
    </source>
</evidence>
<name>A0A1H6W0Q0_9EURY</name>
<evidence type="ECO:0008006" key="6">
    <source>
        <dbReference type="Google" id="ProtNLM"/>
    </source>
</evidence>
<comment type="similarity">
    <text evidence="2">Belongs to the Sph1/Sph2 family.</text>
</comment>
<feature type="region of interest" description="Disordered" evidence="3">
    <location>
        <begin position="180"/>
        <end position="246"/>
    </location>
</feature>